<dbReference type="InterPro" id="IPR012816">
    <property type="entry name" value="NADAR"/>
</dbReference>
<comment type="catalytic activity">
    <reaction evidence="1">
        <text>5-amino-6-(5-phospho-D-ribosylamino)uracil + H2O = 5,6-diaminouracil + D-ribose 5-phosphate</text>
        <dbReference type="Rhea" id="RHEA:55020"/>
        <dbReference type="ChEBI" id="CHEBI:15377"/>
        <dbReference type="ChEBI" id="CHEBI:46252"/>
        <dbReference type="ChEBI" id="CHEBI:58453"/>
        <dbReference type="ChEBI" id="CHEBI:78346"/>
    </reaction>
</comment>
<dbReference type="AlphaFoldDB" id="A1ZX80"/>
<dbReference type="Proteomes" id="UP000004095">
    <property type="component" value="Unassembled WGS sequence"/>
</dbReference>
<dbReference type="SUPFAM" id="SSF143990">
    <property type="entry name" value="YbiA-like"/>
    <property type="match status" value="1"/>
</dbReference>
<organism evidence="4 5">
    <name type="scientific">Microscilla marina ATCC 23134</name>
    <dbReference type="NCBI Taxonomy" id="313606"/>
    <lineage>
        <taxon>Bacteria</taxon>
        <taxon>Pseudomonadati</taxon>
        <taxon>Bacteroidota</taxon>
        <taxon>Cytophagia</taxon>
        <taxon>Cytophagales</taxon>
        <taxon>Microscillaceae</taxon>
        <taxon>Microscilla</taxon>
    </lineage>
</organism>
<dbReference type="RefSeq" id="WP_002703665.1">
    <property type="nucleotide sequence ID" value="NZ_AAWS01000056.1"/>
</dbReference>
<evidence type="ECO:0000256" key="1">
    <source>
        <dbReference type="ARBA" id="ARBA00000022"/>
    </source>
</evidence>
<dbReference type="eggNOG" id="COG3236">
    <property type="taxonomic scope" value="Bacteria"/>
</dbReference>
<dbReference type="EMBL" id="AAWS01000056">
    <property type="protein sequence ID" value="EAY25061.1"/>
    <property type="molecule type" value="Genomic_DNA"/>
</dbReference>
<name>A1ZX80_MICM2</name>
<accession>A1ZX80</accession>
<evidence type="ECO:0000313" key="4">
    <source>
        <dbReference type="EMBL" id="EAY25061.1"/>
    </source>
</evidence>
<dbReference type="InterPro" id="IPR037238">
    <property type="entry name" value="YbiA-like_sf"/>
</dbReference>
<proteinExistence type="predicted"/>
<dbReference type="CDD" id="cd15457">
    <property type="entry name" value="NADAR"/>
    <property type="match status" value="1"/>
</dbReference>
<comment type="caution">
    <text evidence="4">The sequence shown here is derived from an EMBL/GenBank/DDBJ whole genome shotgun (WGS) entry which is preliminary data.</text>
</comment>
<sequence length="288" mass="34030">MESLKYESLPNIFTKEILEILYKMASEQSTAWHDIFDKMTDEQSLQYADFSMEKQMSQAEDTEQSLTQKEKDAQQLYILKWGAAGRWNDGMNLESEYEYVEKYRKHRILNKYAEVPESVKTLINYMKIDEKFYFFSSSDSPFSTLYKAKFIIQGITYNSVIQYIAHHKARLFLDRGIEKGILKSDSQKEIYQLSLQVKNYDKVTWHNMYLGQHISFAYQQQFLQNEYLKDVLFSTEGKTIVLSDKNDEKWGIGLSQLNSKALQRNTWLGKNFLGEILTRLRIELMGNY</sequence>
<protein>
    <recommendedName>
        <fullName evidence="3">NADAR domain-containing protein</fullName>
    </recommendedName>
</protein>
<keyword evidence="5" id="KW-1185">Reference proteome</keyword>
<dbReference type="NCBIfam" id="TIGR02464">
    <property type="entry name" value="ribofla_fusion"/>
    <property type="match status" value="1"/>
</dbReference>
<evidence type="ECO:0000313" key="5">
    <source>
        <dbReference type="Proteomes" id="UP000004095"/>
    </source>
</evidence>
<reference evidence="4 5" key="1">
    <citation type="submission" date="2007-01" db="EMBL/GenBank/DDBJ databases">
        <authorList>
            <person name="Haygood M."/>
            <person name="Podell S."/>
            <person name="Anderson C."/>
            <person name="Hopkinson B."/>
            <person name="Roe K."/>
            <person name="Barbeau K."/>
            <person name="Gaasterland T."/>
            <person name="Ferriera S."/>
            <person name="Johnson J."/>
            <person name="Kravitz S."/>
            <person name="Beeson K."/>
            <person name="Sutton G."/>
            <person name="Rogers Y.-H."/>
            <person name="Friedman R."/>
            <person name="Frazier M."/>
            <person name="Venter J.C."/>
        </authorList>
    </citation>
    <scope>NUCLEOTIDE SEQUENCE [LARGE SCALE GENOMIC DNA]</scope>
    <source>
        <strain evidence="4 5">ATCC 23134</strain>
    </source>
</reference>
<feature type="domain" description="NADAR" evidence="3">
    <location>
        <begin position="133"/>
        <end position="284"/>
    </location>
</feature>
<evidence type="ECO:0000256" key="2">
    <source>
        <dbReference type="ARBA" id="ARBA00000751"/>
    </source>
</evidence>
<dbReference type="Pfam" id="PF08719">
    <property type="entry name" value="NADAR"/>
    <property type="match status" value="1"/>
</dbReference>
<gene>
    <name evidence="4" type="ORF">M23134_07250</name>
</gene>
<dbReference type="Gene3D" id="1.10.357.40">
    <property type="entry name" value="YbiA-like"/>
    <property type="match status" value="1"/>
</dbReference>
<comment type="catalytic activity">
    <reaction evidence="2">
        <text>2,5-diamino-6-hydroxy-4-(5-phosphoribosylamino)-pyrimidine + H2O = 2,5,6-triamino-4-hydroxypyrimidine + D-ribose 5-phosphate</text>
        <dbReference type="Rhea" id="RHEA:23436"/>
        <dbReference type="ChEBI" id="CHEBI:15377"/>
        <dbReference type="ChEBI" id="CHEBI:58614"/>
        <dbReference type="ChEBI" id="CHEBI:78346"/>
        <dbReference type="ChEBI" id="CHEBI:137796"/>
    </reaction>
</comment>
<evidence type="ECO:0000259" key="3">
    <source>
        <dbReference type="Pfam" id="PF08719"/>
    </source>
</evidence>